<proteinExistence type="predicted"/>
<gene>
    <name evidence="1" type="ORF">TKK_008645</name>
</gene>
<evidence type="ECO:0000313" key="2">
    <source>
        <dbReference type="Proteomes" id="UP001627154"/>
    </source>
</evidence>
<accession>A0ABD2WXS5</accession>
<dbReference type="AlphaFoldDB" id="A0ABD2WXS5"/>
<evidence type="ECO:0008006" key="3">
    <source>
        <dbReference type="Google" id="ProtNLM"/>
    </source>
</evidence>
<evidence type="ECO:0000313" key="1">
    <source>
        <dbReference type="EMBL" id="KAL3397543.1"/>
    </source>
</evidence>
<dbReference type="Proteomes" id="UP001627154">
    <property type="component" value="Unassembled WGS sequence"/>
</dbReference>
<reference evidence="1 2" key="1">
    <citation type="journal article" date="2024" name="bioRxiv">
        <title>A reference genome for Trichogramma kaykai: A tiny desert-dwelling parasitoid wasp with competing sex-ratio distorters.</title>
        <authorList>
            <person name="Culotta J."/>
            <person name="Lindsey A.R."/>
        </authorList>
    </citation>
    <scope>NUCLEOTIDE SEQUENCE [LARGE SCALE GENOMIC DNA]</scope>
    <source>
        <strain evidence="1 2">KSX58</strain>
    </source>
</reference>
<dbReference type="EMBL" id="JBJJXI010000062">
    <property type="protein sequence ID" value="KAL3397543.1"/>
    <property type="molecule type" value="Genomic_DNA"/>
</dbReference>
<organism evidence="1 2">
    <name type="scientific">Trichogramma kaykai</name>
    <dbReference type="NCBI Taxonomy" id="54128"/>
    <lineage>
        <taxon>Eukaryota</taxon>
        <taxon>Metazoa</taxon>
        <taxon>Ecdysozoa</taxon>
        <taxon>Arthropoda</taxon>
        <taxon>Hexapoda</taxon>
        <taxon>Insecta</taxon>
        <taxon>Pterygota</taxon>
        <taxon>Neoptera</taxon>
        <taxon>Endopterygota</taxon>
        <taxon>Hymenoptera</taxon>
        <taxon>Apocrita</taxon>
        <taxon>Proctotrupomorpha</taxon>
        <taxon>Chalcidoidea</taxon>
        <taxon>Trichogrammatidae</taxon>
        <taxon>Trichogramma</taxon>
    </lineage>
</organism>
<protein>
    <recommendedName>
        <fullName evidence="3">Secreted protein</fullName>
    </recommendedName>
</protein>
<keyword evidence="2" id="KW-1185">Reference proteome</keyword>
<comment type="caution">
    <text evidence="1">The sequence shown here is derived from an EMBL/GenBank/DDBJ whole genome shotgun (WGS) entry which is preliminary data.</text>
</comment>
<name>A0ABD2WXS5_9HYME</name>
<sequence>MYLLLVAAAAAAAAHVYRRERHNQMIIRLQHRDILRAPKLVIIANSLEANRAIVKYAKVRHRLPYSPRTFLHTCQLTSSARDQLTCAQSSCDIDYSTVTARKAHRDIDDKKPCTRKHRVQLMSVHNELDATRPSRPRPTRGTTACSWYCRAEISWMTRVSSAAAAAAAAVVATRMTTKFPASGTPSDSNSTAVRSRISYRGCKRSVNFEYKRYCEFFKEMVLSPLRLFKNYSSYS</sequence>